<keyword evidence="1" id="KW-1133">Transmembrane helix</keyword>
<gene>
    <name evidence="2" type="primary">dnaA_7</name>
    <name evidence="2" type="ORF">g.8914</name>
</gene>
<reference evidence="2" key="1">
    <citation type="submission" date="2015-07" db="EMBL/GenBank/DDBJ databases">
        <title>Transcriptome Assembly of Anthurium amnicola.</title>
        <authorList>
            <person name="Suzuki J."/>
        </authorList>
    </citation>
    <scope>NUCLEOTIDE SEQUENCE</scope>
</reference>
<proteinExistence type="predicted"/>
<feature type="transmembrane region" description="Helical" evidence="1">
    <location>
        <begin position="245"/>
        <end position="267"/>
    </location>
</feature>
<feature type="transmembrane region" description="Helical" evidence="1">
    <location>
        <begin position="59"/>
        <end position="79"/>
    </location>
</feature>
<sequence>MSQPLYYDTCEASTSLKTLRVVNILSFITSFIASTYVYILDPRVREINHEYNNIFSPSLILLAILWPIIYLLRFGFVFYIQFSKVSIVQEVVTESIGWLFTLANLFMLGWLWFLLKLNFVGSSFFATLTLLVVSLAHYRLTVDYPPNELPSLQAKKIYFFAHVPFTLYAAFSWLDLFHNIYMAILKSNHEETYALLGILCLFILGTVGLAWTVTGLFSNCQRDGLFGLTMAVCLIDVAVRECNILYLSIQASLLAGLIISSFLFFYVTSGYKLKNAFSSKCPLIYAPREQSQPLLR</sequence>
<dbReference type="AlphaFoldDB" id="A0A1D1XXC2"/>
<keyword evidence="1" id="KW-0472">Membrane</keyword>
<feature type="transmembrane region" description="Helical" evidence="1">
    <location>
        <begin position="119"/>
        <end position="136"/>
    </location>
</feature>
<name>A0A1D1XXC2_9ARAE</name>
<keyword evidence="1" id="KW-0812">Transmembrane</keyword>
<organism evidence="2">
    <name type="scientific">Anthurium amnicola</name>
    <dbReference type="NCBI Taxonomy" id="1678845"/>
    <lineage>
        <taxon>Eukaryota</taxon>
        <taxon>Viridiplantae</taxon>
        <taxon>Streptophyta</taxon>
        <taxon>Embryophyta</taxon>
        <taxon>Tracheophyta</taxon>
        <taxon>Spermatophyta</taxon>
        <taxon>Magnoliopsida</taxon>
        <taxon>Liliopsida</taxon>
        <taxon>Araceae</taxon>
        <taxon>Pothoideae</taxon>
        <taxon>Potheae</taxon>
        <taxon>Anthurium</taxon>
    </lineage>
</organism>
<dbReference type="InterPro" id="IPR013920">
    <property type="entry name" value="DUF1774_fun"/>
</dbReference>
<protein>
    <submittedName>
        <fullName evidence="2">Chromosomal replication initiator protein DnaA</fullName>
    </submittedName>
</protein>
<dbReference type="PANTHER" id="PTHR37992">
    <property type="entry name" value="EXPRESSED PROTEIN"/>
    <property type="match status" value="1"/>
</dbReference>
<evidence type="ECO:0000313" key="2">
    <source>
        <dbReference type="EMBL" id="JAT47020.1"/>
    </source>
</evidence>
<feature type="transmembrane region" description="Helical" evidence="1">
    <location>
        <begin position="157"/>
        <end position="174"/>
    </location>
</feature>
<feature type="transmembrane region" description="Helical" evidence="1">
    <location>
        <begin position="91"/>
        <end position="113"/>
    </location>
</feature>
<feature type="transmembrane region" description="Helical" evidence="1">
    <location>
        <begin position="194"/>
        <end position="217"/>
    </location>
</feature>
<evidence type="ECO:0000256" key="1">
    <source>
        <dbReference type="SAM" id="Phobius"/>
    </source>
</evidence>
<dbReference type="PANTHER" id="PTHR37992:SF1">
    <property type="entry name" value="DUF1774-DOMAIN-CONTAINING PROTEIN"/>
    <property type="match status" value="1"/>
</dbReference>
<dbReference type="EMBL" id="GDJX01020916">
    <property type="protein sequence ID" value="JAT47020.1"/>
    <property type="molecule type" value="Transcribed_RNA"/>
</dbReference>
<feature type="transmembrane region" description="Helical" evidence="1">
    <location>
        <begin position="21"/>
        <end position="39"/>
    </location>
</feature>
<accession>A0A1D1XXC2</accession>